<keyword evidence="2" id="KW-1185">Reference proteome</keyword>
<dbReference type="KEGG" id="sfr:Sfri_3417"/>
<dbReference type="Proteomes" id="UP000000684">
    <property type="component" value="Chromosome"/>
</dbReference>
<dbReference type="RefSeq" id="WP_011638852.1">
    <property type="nucleotide sequence ID" value="NC_008345.1"/>
</dbReference>
<sequence>MSILSPEANVWERNRLGKYESLAADSFSMIVNLYRALNFIEFLRLKSSRNKQVPASVLTNEEQEIYNFLVSWAEEEMNFRSNNELDIEKNDVQGLSKFMSDYIDDLCVKLNLLKDELSE</sequence>
<dbReference type="HOGENOM" id="CLU_2059818_0_0_6"/>
<dbReference type="EMBL" id="CP000447">
    <property type="protein sequence ID" value="ABI73253.1"/>
    <property type="molecule type" value="Genomic_DNA"/>
</dbReference>
<dbReference type="GeneID" id="301337489"/>
<organism evidence="1 2">
    <name type="scientific">Shewanella frigidimarina (strain NCIMB 400)</name>
    <dbReference type="NCBI Taxonomy" id="318167"/>
    <lineage>
        <taxon>Bacteria</taxon>
        <taxon>Pseudomonadati</taxon>
        <taxon>Pseudomonadota</taxon>
        <taxon>Gammaproteobacteria</taxon>
        <taxon>Alteromonadales</taxon>
        <taxon>Shewanellaceae</taxon>
        <taxon>Shewanella</taxon>
    </lineage>
</organism>
<dbReference type="eggNOG" id="ENOG5033WXS">
    <property type="taxonomic scope" value="Bacteria"/>
</dbReference>
<accession>Q07XL1</accession>
<proteinExistence type="predicted"/>
<reference evidence="1 2" key="1">
    <citation type="submission" date="2006-08" db="EMBL/GenBank/DDBJ databases">
        <title>Complete sequence of Shewanella frigidimarina NCIMB 400.</title>
        <authorList>
            <consortium name="US DOE Joint Genome Institute"/>
            <person name="Copeland A."/>
            <person name="Lucas S."/>
            <person name="Lapidus A."/>
            <person name="Barry K."/>
            <person name="Detter J.C."/>
            <person name="Glavina del Rio T."/>
            <person name="Hammon N."/>
            <person name="Israni S."/>
            <person name="Dalin E."/>
            <person name="Tice H."/>
            <person name="Pitluck S."/>
            <person name="Fredrickson J.K."/>
            <person name="Kolker E."/>
            <person name="McCuel L.A."/>
            <person name="DiChristina T."/>
            <person name="Nealson K.H."/>
            <person name="Newman D."/>
            <person name="Tiedje J.M."/>
            <person name="Zhou J."/>
            <person name="Romine M.F."/>
            <person name="Culley D.E."/>
            <person name="Serres M."/>
            <person name="Chertkov O."/>
            <person name="Brettin T."/>
            <person name="Bruce D."/>
            <person name="Han C."/>
            <person name="Tapia R."/>
            <person name="Gilna P."/>
            <person name="Schmutz J."/>
            <person name="Larimer F."/>
            <person name="Land M."/>
            <person name="Hauser L."/>
            <person name="Kyrpides N."/>
            <person name="Mikhailova N."/>
            <person name="Richardson P."/>
        </authorList>
    </citation>
    <scope>NUCLEOTIDE SEQUENCE [LARGE SCALE GENOMIC DNA]</scope>
    <source>
        <strain evidence="1 2">NCIMB 400</strain>
    </source>
</reference>
<evidence type="ECO:0000313" key="1">
    <source>
        <dbReference type="EMBL" id="ABI73253.1"/>
    </source>
</evidence>
<evidence type="ECO:0000313" key="2">
    <source>
        <dbReference type="Proteomes" id="UP000000684"/>
    </source>
</evidence>
<dbReference type="AlphaFoldDB" id="Q07XL1"/>
<name>Q07XL1_SHEFN</name>
<gene>
    <name evidence="1" type="ordered locus">Sfri_3417</name>
</gene>
<protein>
    <submittedName>
        <fullName evidence="1">Uncharacterized protein</fullName>
    </submittedName>
</protein>